<evidence type="ECO:0000313" key="2">
    <source>
        <dbReference type="Proteomes" id="UP000199036"/>
    </source>
</evidence>
<proteinExistence type="predicted"/>
<name>A0A1I5CZJ7_9FLAO</name>
<reference evidence="2" key="1">
    <citation type="submission" date="2016-10" db="EMBL/GenBank/DDBJ databases">
        <authorList>
            <person name="Varghese N."/>
            <person name="Submissions S."/>
        </authorList>
    </citation>
    <scope>NUCLEOTIDE SEQUENCE [LARGE SCALE GENOMIC DNA]</scope>
    <source>
        <strain evidence="2">DS-12</strain>
    </source>
</reference>
<dbReference type="AlphaFoldDB" id="A0A1I5CZJ7"/>
<evidence type="ECO:0000313" key="1">
    <source>
        <dbReference type="EMBL" id="SFN92343.1"/>
    </source>
</evidence>
<gene>
    <name evidence="1" type="ORF">SAMN05421741_11411</name>
</gene>
<protein>
    <submittedName>
        <fullName evidence="1">Uncharacterized protein</fullName>
    </submittedName>
</protein>
<accession>A0A1I5CZJ7</accession>
<dbReference type="EMBL" id="FOVI01000014">
    <property type="protein sequence ID" value="SFN92343.1"/>
    <property type="molecule type" value="Genomic_DNA"/>
</dbReference>
<dbReference type="Proteomes" id="UP000199036">
    <property type="component" value="Unassembled WGS sequence"/>
</dbReference>
<keyword evidence="2" id="KW-1185">Reference proteome</keyword>
<organism evidence="1 2">
    <name type="scientific">Paenimyroides ummariense</name>
    <dbReference type="NCBI Taxonomy" id="913024"/>
    <lineage>
        <taxon>Bacteria</taxon>
        <taxon>Pseudomonadati</taxon>
        <taxon>Bacteroidota</taxon>
        <taxon>Flavobacteriia</taxon>
        <taxon>Flavobacteriales</taxon>
        <taxon>Flavobacteriaceae</taxon>
        <taxon>Paenimyroides</taxon>
    </lineage>
</organism>
<sequence>MFGCCKMTELFLIFSVLKEEKDFQEWKKKN</sequence>